<dbReference type="Gene3D" id="3.30.160.60">
    <property type="entry name" value="Classic Zinc Finger"/>
    <property type="match status" value="1"/>
</dbReference>
<protein>
    <recommendedName>
        <fullName evidence="8">C2H2-type domain-containing protein</fullName>
    </recommendedName>
</protein>
<feature type="binding site" evidence="2">
    <location>
        <position position="1122"/>
    </location>
    <ligand>
        <name>Zn(2+)</name>
        <dbReference type="ChEBI" id="CHEBI:29105"/>
    </ligand>
</feature>
<feature type="compositionally biased region" description="Acidic residues" evidence="3">
    <location>
        <begin position="1221"/>
        <end position="1231"/>
    </location>
</feature>
<dbReference type="EMBL" id="JBEHCU010006033">
    <property type="protein sequence ID" value="KAL1398076.1"/>
    <property type="molecule type" value="Genomic_DNA"/>
</dbReference>
<evidence type="ECO:0000256" key="1">
    <source>
        <dbReference type="PROSITE-ProRule" id="PRU00042"/>
    </source>
</evidence>
<evidence type="ECO:0000256" key="3">
    <source>
        <dbReference type="SAM" id="MobiDB-lite"/>
    </source>
</evidence>
<dbReference type="SMART" id="SM00355">
    <property type="entry name" value="ZnF_C2H2"/>
    <property type="match status" value="5"/>
</dbReference>
<keyword evidence="1" id="KW-0863">Zinc-finger</keyword>
<feature type="binding site" evidence="2">
    <location>
        <position position="1172"/>
    </location>
    <ligand>
        <name>Zn(2+)</name>
        <dbReference type="ChEBI" id="CHEBI:29105"/>
    </ligand>
</feature>
<evidence type="ECO:0000313" key="7">
    <source>
        <dbReference type="Proteomes" id="UP001562425"/>
    </source>
</evidence>
<evidence type="ECO:0000259" key="4">
    <source>
        <dbReference type="PROSITE" id="PS50157"/>
    </source>
</evidence>
<feature type="domain" description="C2H2-type" evidence="4">
    <location>
        <begin position="1254"/>
        <end position="1282"/>
    </location>
</feature>
<dbReference type="PROSITE" id="PS51915">
    <property type="entry name" value="ZAD"/>
    <property type="match status" value="1"/>
</dbReference>
<feature type="region of interest" description="Disordered" evidence="3">
    <location>
        <begin position="266"/>
        <end position="295"/>
    </location>
</feature>
<name>A0ABD1DEG8_CULPP</name>
<feature type="binding site" evidence="2">
    <location>
        <position position="1169"/>
    </location>
    <ligand>
        <name>Zn(2+)</name>
        <dbReference type="ChEBI" id="CHEBI:29105"/>
    </ligand>
</feature>
<dbReference type="InterPro" id="IPR012934">
    <property type="entry name" value="Znf_AD"/>
</dbReference>
<evidence type="ECO:0000313" key="6">
    <source>
        <dbReference type="EMBL" id="KAL1398076.1"/>
    </source>
</evidence>
<comment type="caution">
    <text evidence="6">The sequence shown here is derived from an EMBL/GenBank/DDBJ whole genome shotgun (WGS) entry which is preliminary data.</text>
</comment>
<feature type="domain" description="ZAD" evidence="5">
    <location>
        <begin position="1120"/>
        <end position="1196"/>
    </location>
</feature>
<feature type="non-terminal residue" evidence="6">
    <location>
        <position position="1365"/>
    </location>
</feature>
<proteinExistence type="predicted"/>
<feature type="region of interest" description="Disordered" evidence="3">
    <location>
        <begin position="1197"/>
        <end position="1249"/>
    </location>
</feature>
<feature type="compositionally biased region" description="Basic and acidic residues" evidence="3">
    <location>
        <begin position="1207"/>
        <end position="1220"/>
    </location>
</feature>
<feature type="compositionally biased region" description="Basic residues" evidence="3">
    <location>
        <begin position="158"/>
        <end position="169"/>
    </location>
</feature>
<dbReference type="Pfam" id="PF07776">
    <property type="entry name" value="zf-AD"/>
    <property type="match status" value="1"/>
</dbReference>
<evidence type="ECO:0008006" key="8">
    <source>
        <dbReference type="Google" id="ProtNLM"/>
    </source>
</evidence>
<dbReference type="SUPFAM" id="SSF57716">
    <property type="entry name" value="Glucocorticoid receptor-like (DNA-binding domain)"/>
    <property type="match status" value="1"/>
</dbReference>
<evidence type="ECO:0000259" key="5">
    <source>
        <dbReference type="PROSITE" id="PS51915"/>
    </source>
</evidence>
<feature type="region of interest" description="Disordered" evidence="3">
    <location>
        <begin position="145"/>
        <end position="177"/>
    </location>
</feature>
<keyword evidence="2" id="KW-0479">Metal-binding</keyword>
<accession>A0ABD1DEG8</accession>
<dbReference type="PROSITE" id="PS50157">
    <property type="entry name" value="ZINC_FINGER_C2H2_2"/>
    <property type="match status" value="2"/>
</dbReference>
<feature type="domain" description="C2H2-type" evidence="4">
    <location>
        <begin position="1290"/>
        <end position="1318"/>
    </location>
</feature>
<keyword evidence="2" id="KW-0862">Zinc</keyword>
<dbReference type="GO" id="GO:0008270">
    <property type="term" value="F:zinc ion binding"/>
    <property type="evidence" value="ECO:0007669"/>
    <property type="project" value="UniProtKB-UniRule"/>
</dbReference>
<feature type="binding site" evidence="2">
    <location>
        <position position="1125"/>
    </location>
    <ligand>
        <name>Zn(2+)</name>
        <dbReference type="ChEBI" id="CHEBI:29105"/>
    </ligand>
</feature>
<sequence>MTEERDQPRNNLASYVGSWIPAIRDYIEHREDGFHCRIESFDCKYVQKLLRPSNFVRHFRNEHTTVSIEKGFFRKCYKKARPEKPDSPALSLHQRRLVAEKAKDFVVRREGSFLCNINPSSNCPYRQTQFRKHIFLHHFVTRHPQNAREHGMSEVNRRHGKPGQKRPRQTKSPADAASGIDATVQKHIQLNGQKHQCRISAEFCFYFQTQFNSHNFYRHFYTVHPQEAAEHGISREDYLNLVNGPPQQQQQVVMQSDSLTEELAERATEPSGATVESVNQQVEASDSESGDSSIHEVKQEVDQRMIYARKVKDLVTECIRKEGDITCCAIDDGKNCHFYQVQVHYQNFFRHICRVHTGEARRRGFFTPTILSTQKRVFKAKEASSKTKKVKRMARLSDMVNECVRHEGSFTYCQIDKHSQYERGFFKLRPQIKTEKREGKLCDMVEECGRRDGNTKRPYPVQKKSKPVIVDSHKLKLAEKVPNFTVRRKASSGRTRYLCNIQPPSGCAYYEPKRNPVRALVDKFVTKEGVGARCRIRPESGCTYSQKVYITSNFVRHFRRKHPSAFEEHGFSFHESMLRRSDNAALAPPLEEELDINGFIETSDEGFVIKEEEIDESMVVDDSLPVASIDPLSEVDQCGEAANEEIGLEQEDNGVENDSVSNVDYETTASESGSYGAHREAALKHGLFKAQKAEAFRRKSSTNSNPKSTTELVEECVREEQNVTYCQINRESDCTYSQQNFNAHNFARHFRKVHPGEAEERGFFEAFARCQDKTGAACGGRRSAQHSHREMVFKNTEVDDEGVHCRIAGYCPYVQKKFLPSNFERHFRRKHPKESVEKGFHKVHDEVLTQIEKRMRVEKFEKLWKECVAKDENGAYCRLVAGCTFFQRSFSKQKFRLHFFQKHNEEATRKGFTEDHGRGGIASEKGLTHDQTEFRRNKPLGPFGNSTFQRMVFECTATDEIGTHCRINASENCPYSQNTFNLIDYLRHFRTVHPEEARAKRFLRTAEEFKPRHFVLSSQIMQHVIKTEHKLRCGINPSEPCNFAMEKFSSRDFLRHFCKYHPDEAEENEFLVEVTRSPMMEVDGGSEEESADEPYVAYENPLEQEDVEQQIDTPHEDPSTYCRLCFSLVLPLKPVFTLSDLDDRTLAEQIATCAGIDLNVTAEPFASICSECVQKLDDIQHFRQRCRTLDNVVRGKLLPSDEPQNDFVKDPSEIEIKDELPSDTDEGEDQTPPEITVDPSNDESAPEDSANHTFPCCECGEKFKSAQTMIQHYKEKHSAAKPPVIVRKHFKCTDCDTVLPHRSGLSVHRKRYHNPDAPQKQKVYCTMPNCAQFFMGMLLFRRHLKTFHGLTDPAQLALMSVLKQS</sequence>
<dbReference type="PROSITE" id="PS00028">
    <property type="entry name" value="ZINC_FINGER_C2H2_1"/>
    <property type="match status" value="3"/>
</dbReference>
<evidence type="ECO:0000256" key="2">
    <source>
        <dbReference type="PROSITE-ProRule" id="PRU01263"/>
    </source>
</evidence>
<gene>
    <name evidence="6" type="ORF">pipiens_020141</name>
</gene>
<dbReference type="Proteomes" id="UP001562425">
    <property type="component" value="Unassembled WGS sequence"/>
</dbReference>
<feature type="compositionally biased region" description="Polar residues" evidence="3">
    <location>
        <begin position="274"/>
        <end position="284"/>
    </location>
</feature>
<dbReference type="SMART" id="SM00868">
    <property type="entry name" value="zf-AD"/>
    <property type="match status" value="1"/>
</dbReference>
<organism evidence="6 7">
    <name type="scientific">Culex pipiens pipiens</name>
    <name type="common">Northern house mosquito</name>
    <dbReference type="NCBI Taxonomy" id="38569"/>
    <lineage>
        <taxon>Eukaryota</taxon>
        <taxon>Metazoa</taxon>
        <taxon>Ecdysozoa</taxon>
        <taxon>Arthropoda</taxon>
        <taxon>Hexapoda</taxon>
        <taxon>Insecta</taxon>
        <taxon>Pterygota</taxon>
        <taxon>Neoptera</taxon>
        <taxon>Endopterygota</taxon>
        <taxon>Diptera</taxon>
        <taxon>Nematocera</taxon>
        <taxon>Culicoidea</taxon>
        <taxon>Culicidae</taxon>
        <taxon>Culicinae</taxon>
        <taxon>Culicini</taxon>
        <taxon>Culex</taxon>
        <taxon>Culex</taxon>
    </lineage>
</organism>
<dbReference type="Gene3D" id="3.40.1800.20">
    <property type="match status" value="1"/>
</dbReference>
<reference evidence="6 7" key="1">
    <citation type="submission" date="2024-05" db="EMBL/GenBank/DDBJ databases">
        <title>Culex pipiens pipiens assembly and annotation.</title>
        <authorList>
            <person name="Alout H."/>
            <person name="Durand T."/>
        </authorList>
    </citation>
    <scope>NUCLEOTIDE SEQUENCE [LARGE SCALE GENOMIC DNA]</scope>
    <source>
        <strain evidence="6">HA-2024</strain>
        <tissue evidence="6">Whole body</tissue>
    </source>
</reference>
<keyword evidence="7" id="KW-1185">Reference proteome</keyword>
<feature type="compositionally biased region" description="Basic and acidic residues" evidence="3">
    <location>
        <begin position="146"/>
        <end position="157"/>
    </location>
</feature>
<dbReference type="InterPro" id="IPR013087">
    <property type="entry name" value="Znf_C2H2_type"/>
</dbReference>